<evidence type="ECO:0000256" key="1">
    <source>
        <dbReference type="SAM" id="Phobius"/>
    </source>
</evidence>
<evidence type="ECO:0000313" key="2">
    <source>
        <dbReference type="EMBL" id="CDW39696.1"/>
    </source>
</evidence>
<proteinExistence type="predicted"/>
<name>A0A0K2UPM8_LEPSM</name>
<feature type="non-terminal residue" evidence="2">
    <location>
        <position position="1"/>
    </location>
</feature>
<organism evidence="2">
    <name type="scientific">Lepeophtheirus salmonis</name>
    <name type="common">Salmon louse</name>
    <name type="synonym">Caligus salmonis</name>
    <dbReference type="NCBI Taxonomy" id="72036"/>
    <lineage>
        <taxon>Eukaryota</taxon>
        <taxon>Metazoa</taxon>
        <taxon>Ecdysozoa</taxon>
        <taxon>Arthropoda</taxon>
        <taxon>Crustacea</taxon>
        <taxon>Multicrustacea</taxon>
        <taxon>Hexanauplia</taxon>
        <taxon>Copepoda</taxon>
        <taxon>Siphonostomatoida</taxon>
        <taxon>Caligidae</taxon>
        <taxon>Lepeophtheirus</taxon>
    </lineage>
</organism>
<feature type="transmembrane region" description="Helical" evidence="1">
    <location>
        <begin position="7"/>
        <end position="29"/>
    </location>
</feature>
<keyword evidence="1" id="KW-0472">Membrane</keyword>
<dbReference type="EMBL" id="HACA01022335">
    <property type="protein sequence ID" value="CDW39696.1"/>
    <property type="molecule type" value="Transcribed_RNA"/>
</dbReference>
<sequence>RCGRLCSIVTFIIIIIITYSNTLRVIFVLKEYSDSNFHYSLL</sequence>
<keyword evidence="1" id="KW-1133">Transmembrane helix</keyword>
<protein>
    <submittedName>
        <fullName evidence="2">Uncharacterized protein</fullName>
    </submittedName>
</protein>
<reference evidence="2" key="1">
    <citation type="submission" date="2014-05" db="EMBL/GenBank/DDBJ databases">
        <authorList>
            <person name="Chronopoulou M."/>
        </authorList>
    </citation>
    <scope>NUCLEOTIDE SEQUENCE</scope>
    <source>
        <tissue evidence="2">Whole organism</tissue>
    </source>
</reference>
<dbReference type="AlphaFoldDB" id="A0A0K2UPM8"/>
<accession>A0A0K2UPM8</accession>
<keyword evidence="1" id="KW-0812">Transmembrane</keyword>